<organism evidence="2 3">
    <name type="scientific">Vibrio parahaemolyticus</name>
    <dbReference type="NCBI Taxonomy" id="670"/>
    <lineage>
        <taxon>Bacteria</taxon>
        <taxon>Pseudomonadati</taxon>
        <taxon>Pseudomonadota</taxon>
        <taxon>Gammaproteobacteria</taxon>
        <taxon>Vibrionales</taxon>
        <taxon>Vibrionaceae</taxon>
        <taxon>Vibrio</taxon>
    </lineage>
</organism>
<protein>
    <submittedName>
        <fullName evidence="2">ABC transporter substrate-binding protein</fullName>
    </submittedName>
</protein>
<comment type="caution">
    <text evidence="2">The sequence shown here is derived from an EMBL/GenBank/DDBJ whole genome shotgun (WGS) entry which is preliminary data.</text>
</comment>
<feature type="non-terminal residue" evidence="2">
    <location>
        <position position="117"/>
    </location>
</feature>
<gene>
    <name evidence="2" type="ORF">CA163_24795</name>
</gene>
<feature type="domain" description="Solute-binding protein family 5" evidence="1">
    <location>
        <begin position="2"/>
        <end position="62"/>
    </location>
</feature>
<sequence>RKTAELIQANFADIGIKLTLLTDDRFERVDLENINDIDLLLTGWIGDTGDPDNFFRPLLSCESDRVGLNVSMWCNDDFDFLLDLALETQEQRYRLNLYRQAQNILNEEFPVIPLAHG</sequence>
<name>A0A227J4Y0_VIBPH</name>
<dbReference type="SUPFAM" id="SSF53850">
    <property type="entry name" value="Periplasmic binding protein-like II"/>
    <property type="match status" value="1"/>
</dbReference>
<proteinExistence type="predicted"/>
<evidence type="ECO:0000313" key="3">
    <source>
        <dbReference type="Proteomes" id="UP000214596"/>
    </source>
</evidence>
<feature type="non-terminal residue" evidence="2">
    <location>
        <position position="1"/>
    </location>
</feature>
<reference evidence="2 3" key="1">
    <citation type="journal article" date="2017" name="Appl. Environ. Microbiol.">
        <title>Parallel evolution of two clades of a major Atlantic endemic Vibrio parahaemolyticus pathogen lineage by independent acquisition of related pathogenicity islands.</title>
        <authorList>
            <person name="Xu F."/>
            <person name="Gonzalez-Escalona N."/>
            <person name="Drees K.P."/>
            <person name="Sebra R.P."/>
            <person name="Cooper V.S."/>
            <person name="Jones S.H."/>
            <person name="Whistler C.A."/>
        </authorList>
    </citation>
    <scope>NUCLEOTIDE SEQUENCE [LARGE SCALE GENOMIC DNA]</scope>
    <source>
        <strain evidence="2 3">MAVP-3</strain>
    </source>
</reference>
<dbReference type="GO" id="GO:0015833">
    <property type="term" value="P:peptide transport"/>
    <property type="evidence" value="ECO:0007669"/>
    <property type="project" value="TreeGrafter"/>
</dbReference>
<evidence type="ECO:0000313" key="2">
    <source>
        <dbReference type="EMBL" id="OXE30163.1"/>
    </source>
</evidence>
<dbReference type="InterPro" id="IPR000914">
    <property type="entry name" value="SBP_5_dom"/>
</dbReference>
<dbReference type="PANTHER" id="PTHR30290">
    <property type="entry name" value="PERIPLASMIC BINDING COMPONENT OF ABC TRANSPORTER"/>
    <property type="match status" value="1"/>
</dbReference>
<accession>A0A227J4Y0</accession>
<dbReference type="PANTHER" id="PTHR30290:SF28">
    <property type="entry name" value="ABC TRANSPORTER PERIPLASMIC-BINDING PROTEIN SAPA-RELATED"/>
    <property type="match status" value="1"/>
</dbReference>
<dbReference type="GO" id="GO:1904680">
    <property type="term" value="F:peptide transmembrane transporter activity"/>
    <property type="evidence" value="ECO:0007669"/>
    <property type="project" value="TreeGrafter"/>
</dbReference>
<dbReference type="Gene3D" id="3.10.105.10">
    <property type="entry name" value="Dipeptide-binding Protein, Domain 3"/>
    <property type="match status" value="1"/>
</dbReference>
<dbReference type="InterPro" id="IPR039424">
    <property type="entry name" value="SBP_5"/>
</dbReference>
<dbReference type="AlphaFoldDB" id="A0A227J4Y0"/>
<evidence type="ECO:0000259" key="1">
    <source>
        <dbReference type="Pfam" id="PF00496"/>
    </source>
</evidence>
<dbReference type="Pfam" id="PF00496">
    <property type="entry name" value="SBP_bac_5"/>
    <property type="match status" value="1"/>
</dbReference>
<dbReference type="Proteomes" id="UP000214596">
    <property type="component" value="Unassembled WGS sequence"/>
</dbReference>
<dbReference type="EMBL" id="NIXT01002494">
    <property type="protein sequence ID" value="OXE30163.1"/>
    <property type="molecule type" value="Genomic_DNA"/>
</dbReference>